<accession>A0A917TEV2</accession>
<gene>
    <name evidence="5" type="ORF">GCM10011351_02380</name>
</gene>
<reference evidence="5" key="1">
    <citation type="journal article" date="2014" name="Int. J. Syst. Evol. Microbiol.">
        <title>Complete genome sequence of Corynebacterium casei LMG S-19264T (=DSM 44701T), isolated from a smear-ripened cheese.</title>
        <authorList>
            <consortium name="US DOE Joint Genome Institute (JGI-PGF)"/>
            <person name="Walter F."/>
            <person name="Albersmeier A."/>
            <person name="Kalinowski J."/>
            <person name="Ruckert C."/>
        </authorList>
    </citation>
    <scope>NUCLEOTIDE SEQUENCE</scope>
    <source>
        <strain evidence="5">CGMCC 1.6333</strain>
    </source>
</reference>
<keyword evidence="1" id="KW-0645">Protease</keyword>
<feature type="transmembrane region" description="Helical" evidence="4">
    <location>
        <begin position="6"/>
        <end position="26"/>
    </location>
</feature>
<reference evidence="5" key="2">
    <citation type="submission" date="2020-09" db="EMBL/GenBank/DDBJ databases">
        <authorList>
            <person name="Sun Q."/>
            <person name="Zhou Y."/>
        </authorList>
    </citation>
    <scope>NUCLEOTIDE SEQUENCE</scope>
    <source>
        <strain evidence="5">CGMCC 1.6333</strain>
    </source>
</reference>
<dbReference type="PANTHER" id="PTHR43343:SF3">
    <property type="entry name" value="PROTEASE DO-LIKE 8, CHLOROPLASTIC"/>
    <property type="match status" value="1"/>
</dbReference>
<dbReference type="GO" id="GO:0004252">
    <property type="term" value="F:serine-type endopeptidase activity"/>
    <property type="evidence" value="ECO:0007669"/>
    <property type="project" value="InterPro"/>
</dbReference>
<evidence type="ECO:0000313" key="5">
    <source>
        <dbReference type="EMBL" id="GGM20072.1"/>
    </source>
</evidence>
<evidence type="ECO:0000256" key="3">
    <source>
        <dbReference type="ARBA" id="ARBA00022825"/>
    </source>
</evidence>
<dbReference type="SUPFAM" id="SSF50494">
    <property type="entry name" value="Trypsin-like serine proteases"/>
    <property type="match status" value="1"/>
</dbReference>
<dbReference type="InterPro" id="IPR001940">
    <property type="entry name" value="Peptidase_S1C"/>
</dbReference>
<keyword evidence="3" id="KW-0720">Serine protease</keyword>
<keyword evidence="4" id="KW-0812">Transmembrane</keyword>
<evidence type="ECO:0000256" key="2">
    <source>
        <dbReference type="ARBA" id="ARBA00022801"/>
    </source>
</evidence>
<dbReference type="OrthoDB" id="189537at2"/>
<dbReference type="AlphaFoldDB" id="A0A917TEV2"/>
<evidence type="ECO:0000256" key="4">
    <source>
        <dbReference type="SAM" id="Phobius"/>
    </source>
</evidence>
<name>A0A917TEV2_9BACI</name>
<keyword evidence="2" id="KW-0378">Hydrolase</keyword>
<dbReference type="EMBL" id="BMLG01000001">
    <property type="protein sequence ID" value="GGM20072.1"/>
    <property type="molecule type" value="Genomic_DNA"/>
</dbReference>
<keyword evidence="6" id="KW-1185">Reference proteome</keyword>
<keyword evidence="4" id="KW-1133">Transmembrane helix</keyword>
<dbReference type="GO" id="GO:0006508">
    <property type="term" value="P:proteolysis"/>
    <property type="evidence" value="ECO:0007669"/>
    <property type="project" value="UniProtKB-KW"/>
</dbReference>
<dbReference type="PANTHER" id="PTHR43343">
    <property type="entry name" value="PEPTIDASE S12"/>
    <property type="match status" value="1"/>
</dbReference>
<dbReference type="InterPro" id="IPR009003">
    <property type="entry name" value="Peptidase_S1_PA"/>
</dbReference>
<dbReference type="Gene3D" id="2.40.10.120">
    <property type="match status" value="1"/>
</dbReference>
<dbReference type="Pfam" id="PF13365">
    <property type="entry name" value="Trypsin_2"/>
    <property type="match status" value="1"/>
</dbReference>
<keyword evidence="4" id="KW-0472">Membrane</keyword>
<organism evidence="5 6">
    <name type="scientific">Paraliobacillus quinghaiensis</name>
    <dbReference type="NCBI Taxonomy" id="470815"/>
    <lineage>
        <taxon>Bacteria</taxon>
        <taxon>Bacillati</taxon>
        <taxon>Bacillota</taxon>
        <taxon>Bacilli</taxon>
        <taxon>Bacillales</taxon>
        <taxon>Bacillaceae</taxon>
        <taxon>Paraliobacillus</taxon>
    </lineage>
</organism>
<sequence length="378" mass="42053">MNKKIYLPILLSLIFISGAISMLFLIQNHWSSTPLKIENAVAYTKKETNTSQDLQTIIHETQKNVVKITVETDQSEKTGSGFLYNTNGDIITNAHVIKDAEAITVTMSNAETYQAAIVGIGDKKDIAVIRVPQLINQAPIDIATTNRLRVGDEIIALGSPLGFQNSVSLGIISGTNRSFQIDDFSYDNVFQISANITHGNSGGPLIDRTTGEVVGVNAAGIDDSGIAFSIPIEHILDDVREWSQSTSDSELIYPNGSFDTRIEPEQFQDDAAYLINYFFESILIRDYINAYALLGSSLQTDTTYTDFRENYIHHVSLEMNDMKTNYLKGKEQVVVDLTVTSVDVNSENKEKKLLYTFTVGYENDQLKIIHLEKQEVTD</sequence>
<proteinExistence type="predicted"/>
<dbReference type="Proteomes" id="UP000618460">
    <property type="component" value="Unassembled WGS sequence"/>
</dbReference>
<protein>
    <submittedName>
        <fullName evidence="5">Peptidase S1</fullName>
    </submittedName>
</protein>
<evidence type="ECO:0000313" key="6">
    <source>
        <dbReference type="Proteomes" id="UP000618460"/>
    </source>
</evidence>
<dbReference type="PRINTS" id="PR00834">
    <property type="entry name" value="PROTEASES2C"/>
</dbReference>
<evidence type="ECO:0000256" key="1">
    <source>
        <dbReference type="ARBA" id="ARBA00022670"/>
    </source>
</evidence>
<comment type="caution">
    <text evidence="5">The sequence shown here is derived from an EMBL/GenBank/DDBJ whole genome shotgun (WGS) entry which is preliminary data.</text>
</comment>
<dbReference type="InterPro" id="IPR051201">
    <property type="entry name" value="Chloro_Bact_Ser_Proteases"/>
</dbReference>
<dbReference type="RefSeq" id="WP_117152884.1">
    <property type="nucleotide sequence ID" value="NZ_BMLG01000001.1"/>
</dbReference>